<keyword evidence="2 5" id="KW-0812">Transmembrane</keyword>
<dbReference type="HOGENOM" id="CLU_046411_0_0_0"/>
<feature type="transmembrane region" description="Helical" evidence="5">
    <location>
        <begin position="184"/>
        <end position="202"/>
    </location>
</feature>
<evidence type="ECO:0000256" key="2">
    <source>
        <dbReference type="ARBA" id="ARBA00022692"/>
    </source>
</evidence>
<proteinExistence type="predicted"/>
<protein>
    <submittedName>
        <fullName evidence="7">O-antigen polymerase</fullName>
    </submittedName>
</protein>
<feature type="transmembrane region" description="Helical" evidence="5">
    <location>
        <begin position="222"/>
        <end position="240"/>
    </location>
</feature>
<feature type="transmembrane region" description="Helical" evidence="5">
    <location>
        <begin position="252"/>
        <end position="271"/>
    </location>
</feature>
<feature type="transmembrane region" description="Helical" evidence="5">
    <location>
        <begin position="118"/>
        <end position="139"/>
    </location>
</feature>
<evidence type="ECO:0000256" key="5">
    <source>
        <dbReference type="SAM" id="Phobius"/>
    </source>
</evidence>
<feature type="transmembrane region" description="Helical" evidence="5">
    <location>
        <begin position="394"/>
        <end position="410"/>
    </location>
</feature>
<evidence type="ECO:0000259" key="6">
    <source>
        <dbReference type="Pfam" id="PF04932"/>
    </source>
</evidence>
<accession>Q02BL2</accession>
<comment type="subcellular location">
    <subcellularLocation>
        <location evidence="1">Membrane</location>
        <topology evidence="1">Multi-pass membrane protein</topology>
    </subcellularLocation>
</comment>
<dbReference type="eggNOG" id="COG3307">
    <property type="taxonomic scope" value="Bacteria"/>
</dbReference>
<gene>
    <name evidence="7" type="ordered locus">Acid_0548</name>
</gene>
<evidence type="ECO:0000256" key="3">
    <source>
        <dbReference type="ARBA" id="ARBA00022989"/>
    </source>
</evidence>
<dbReference type="EMBL" id="CP000473">
    <property type="protein sequence ID" value="ABJ81554.1"/>
    <property type="molecule type" value="Genomic_DNA"/>
</dbReference>
<evidence type="ECO:0000313" key="7">
    <source>
        <dbReference type="EMBL" id="ABJ81554.1"/>
    </source>
</evidence>
<feature type="transmembrane region" description="Helical" evidence="5">
    <location>
        <begin position="34"/>
        <end position="51"/>
    </location>
</feature>
<feature type="transmembrane region" description="Helical" evidence="5">
    <location>
        <begin position="416"/>
        <end position="434"/>
    </location>
</feature>
<feature type="domain" description="O-antigen ligase-related" evidence="6">
    <location>
        <begin position="211"/>
        <end position="368"/>
    </location>
</feature>
<feature type="transmembrane region" description="Helical" evidence="5">
    <location>
        <begin position="89"/>
        <end position="106"/>
    </location>
</feature>
<keyword evidence="4 5" id="KW-0472">Membrane</keyword>
<dbReference type="PANTHER" id="PTHR37422">
    <property type="entry name" value="TEICHURONIC ACID BIOSYNTHESIS PROTEIN TUAE"/>
    <property type="match status" value="1"/>
</dbReference>
<dbReference type="InterPro" id="IPR007016">
    <property type="entry name" value="O-antigen_ligase-rel_domated"/>
</dbReference>
<keyword evidence="3 5" id="KW-1133">Transmembrane helix</keyword>
<dbReference type="InParanoid" id="Q02BL2"/>
<feature type="transmembrane region" description="Helical" evidence="5">
    <location>
        <begin position="63"/>
        <end position="83"/>
    </location>
</feature>
<dbReference type="AlphaFoldDB" id="Q02BL2"/>
<dbReference type="KEGG" id="sus:Acid_0548"/>
<dbReference type="STRING" id="234267.Acid_0548"/>
<name>Q02BL2_SOLUE</name>
<evidence type="ECO:0000256" key="4">
    <source>
        <dbReference type="ARBA" id="ARBA00023136"/>
    </source>
</evidence>
<sequence length="473" mass="52171">MTAATYPPRRYPYQPPIMIGAPVGTDHTSGFERLGFNVLLVFLFLAFSRIFDVKFGNLHITGIAYRLVFAMVLLSRGFTVALGTPIGKALLGFTVFFGLSVPFSMWKGGSLPVFRDTWLLFSFVAFLAVAGLINSYGQWRKAMTSMYMALFVFTLIANVFGSMDSGRLFLSNGKFANPNEMAQALLLGLPLWGAVMGSSITLPKKAWAGMVMLLMLFTTFRTGSRGSMIGFVCMVLVYFLRANIMDKMKFIIGGAVVMVLLIGLMPGKLVARYKTTVDDDVADDGGEMDSYMRDSALSSTESRKVLLKRSLIFTFQHPLFGVGPGMFPVAEDAYAHSLGQRKGMWLGTHNSYTQVSSELGIPAFCFFMAAVIMATKSPYSVYKKTRGDPRLQDMGNMALALHYCMIIYAVTVFFDYIAYTVMLPVFAGLAAALARTADAEIKRIQSVPLPVTMSPEMFHSYVGRRPVGLKDTF</sequence>
<dbReference type="Pfam" id="PF04932">
    <property type="entry name" value="Wzy_C"/>
    <property type="match status" value="1"/>
</dbReference>
<dbReference type="GO" id="GO:0016020">
    <property type="term" value="C:membrane"/>
    <property type="evidence" value="ECO:0007669"/>
    <property type="project" value="UniProtKB-SubCell"/>
</dbReference>
<reference evidence="7" key="1">
    <citation type="submission" date="2006-10" db="EMBL/GenBank/DDBJ databases">
        <title>Complete sequence of Solibacter usitatus Ellin6076.</title>
        <authorList>
            <consortium name="US DOE Joint Genome Institute"/>
            <person name="Copeland A."/>
            <person name="Lucas S."/>
            <person name="Lapidus A."/>
            <person name="Barry K."/>
            <person name="Detter J.C."/>
            <person name="Glavina del Rio T."/>
            <person name="Hammon N."/>
            <person name="Israni S."/>
            <person name="Dalin E."/>
            <person name="Tice H."/>
            <person name="Pitluck S."/>
            <person name="Thompson L.S."/>
            <person name="Brettin T."/>
            <person name="Bruce D."/>
            <person name="Han C."/>
            <person name="Tapia R."/>
            <person name="Gilna P."/>
            <person name="Schmutz J."/>
            <person name="Larimer F."/>
            <person name="Land M."/>
            <person name="Hauser L."/>
            <person name="Kyrpides N."/>
            <person name="Mikhailova N."/>
            <person name="Janssen P.H."/>
            <person name="Kuske C.R."/>
            <person name="Richardson P."/>
        </authorList>
    </citation>
    <scope>NUCLEOTIDE SEQUENCE</scope>
    <source>
        <strain evidence="7">Ellin6076</strain>
    </source>
</reference>
<dbReference type="OrthoDB" id="260159at2"/>
<feature type="transmembrane region" description="Helical" evidence="5">
    <location>
        <begin position="359"/>
        <end position="382"/>
    </location>
</feature>
<feature type="transmembrane region" description="Helical" evidence="5">
    <location>
        <begin position="145"/>
        <end position="163"/>
    </location>
</feature>
<dbReference type="PANTHER" id="PTHR37422:SF23">
    <property type="entry name" value="TEICHURONIC ACID BIOSYNTHESIS PROTEIN TUAE"/>
    <property type="match status" value="1"/>
</dbReference>
<dbReference type="InterPro" id="IPR051533">
    <property type="entry name" value="WaaL-like"/>
</dbReference>
<organism evidence="7">
    <name type="scientific">Solibacter usitatus (strain Ellin6076)</name>
    <dbReference type="NCBI Taxonomy" id="234267"/>
    <lineage>
        <taxon>Bacteria</taxon>
        <taxon>Pseudomonadati</taxon>
        <taxon>Acidobacteriota</taxon>
        <taxon>Terriglobia</taxon>
        <taxon>Bryobacterales</taxon>
        <taxon>Solibacteraceae</taxon>
        <taxon>Candidatus Solibacter</taxon>
    </lineage>
</organism>
<evidence type="ECO:0000256" key="1">
    <source>
        <dbReference type="ARBA" id="ARBA00004141"/>
    </source>
</evidence>